<proteinExistence type="predicted"/>
<keyword evidence="3" id="KW-1185">Reference proteome</keyword>
<dbReference type="AlphaFoldDB" id="A0A6L2PDZ6"/>
<dbReference type="OrthoDB" id="6597859at2759"/>
<dbReference type="EMBL" id="BLKM01000081">
    <property type="protein sequence ID" value="GFG28825.1"/>
    <property type="molecule type" value="Genomic_DNA"/>
</dbReference>
<organism evidence="2 3">
    <name type="scientific">Coptotermes formosanus</name>
    <name type="common">Formosan subterranean termite</name>
    <dbReference type="NCBI Taxonomy" id="36987"/>
    <lineage>
        <taxon>Eukaryota</taxon>
        <taxon>Metazoa</taxon>
        <taxon>Ecdysozoa</taxon>
        <taxon>Arthropoda</taxon>
        <taxon>Hexapoda</taxon>
        <taxon>Insecta</taxon>
        <taxon>Pterygota</taxon>
        <taxon>Neoptera</taxon>
        <taxon>Polyneoptera</taxon>
        <taxon>Dictyoptera</taxon>
        <taxon>Blattodea</taxon>
        <taxon>Blattoidea</taxon>
        <taxon>Termitoidae</taxon>
        <taxon>Rhinotermitidae</taxon>
        <taxon>Coptotermes</taxon>
    </lineage>
</organism>
<dbReference type="InParanoid" id="A0A6L2PDZ6"/>
<name>A0A6L2PDZ6_COPFO</name>
<reference evidence="3" key="1">
    <citation type="submission" date="2020-01" db="EMBL/GenBank/DDBJ databases">
        <title>Draft genome sequence of the Termite Coptotermes fromosanus.</title>
        <authorList>
            <person name="Itakura S."/>
            <person name="Yosikawa Y."/>
            <person name="Umezawa K."/>
        </authorList>
    </citation>
    <scope>NUCLEOTIDE SEQUENCE [LARGE SCALE GENOMIC DNA]</scope>
</reference>
<dbReference type="SMART" id="SM00494">
    <property type="entry name" value="ChtBD2"/>
    <property type="match status" value="2"/>
</dbReference>
<feature type="domain" description="Chitin-binding type-2" evidence="1">
    <location>
        <begin position="182"/>
        <end position="230"/>
    </location>
</feature>
<dbReference type="GO" id="GO:0008061">
    <property type="term" value="F:chitin binding"/>
    <property type="evidence" value="ECO:0007669"/>
    <property type="project" value="InterPro"/>
</dbReference>
<feature type="non-terminal residue" evidence="2">
    <location>
        <position position="1"/>
    </location>
</feature>
<evidence type="ECO:0000313" key="2">
    <source>
        <dbReference type="EMBL" id="GFG28825.1"/>
    </source>
</evidence>
<dbReference type="GO" id="GO:0005576">
    <property type="term" value="C:extracellular region"/>
    <property type="evidence" value="ECO:0007669"/>
    <property type="project" value="InterPro"/>
</dbReference>
<dbReference type="Gene3D" id="2.170.140.10">
    <property type="entry name" value="Chitin binding domain"/>
    <property type="match status" value="1"/>
</dbReference>
<protein>
    <recommendedName>
        <fullName evidence="1">Chitin-binding type-2 domain-containing protein</fullName>
    </recommendedName>
</protein>
<accession>A0A6L2PDZ6</accession>
<evidence type="ECO:0000259" key="1">
    <source>
        <dbReference type="PROSITE" id="PS50940"/>
    </source>
</evidence>
<comment type="caution">
    <text evidence="2">The sequence shown here is derived from an EMBL/GenBank/DDBJ whole genome shotgun (WGS) entry which is preliminary data.</text>
</comment>
<sequence>VPFSSTAVSPVALGTGVDNYCNSSTPKCYNCTFAPLCLGSYSLGPYNCAELYPSKPYCTDGVCSNTPYPKCANQTQNHFVCTGKGSFPDPNDCQKFHVCDASQNQTTYTCSPNYVYSHAKKSCARKNFTADCAVIKCRNTTAIEYVVYPKDANIYGLCIRGKATVFSCGERQEFDTNTSKCKFVCKQEGVFPRDNCRKYYECLFVTTNRYNYLEWECPAGTRFDDKMQACVEGTCP</sequence>
<dbReference type="Proteomes" id="UP000502823">
    <property type="component" value="Unassembled WGS sequence"/>
</dbReference>
<dbReference type="PROSITE" id="PS50940">
    <property type="entry name" value="CHIT_BIND_II"/>
    <property type="match status" value="2"/>
</dbReference>
<evidence type="ECO:0000313" key="3">
    <source>
        <dbReference type="Proteomes" id="UP000502823"/>
    </source>
</evidence>
<dbReference type="SUPFAM" id="SSF57625">
    <property type="entry name" value="Invertebrate chitin-binding proteins"/>
    <property type="match status" value="3"/>
</dbReference>
<gene>
    <name evidence="2" type="ORF">Cfor_02010</name>
</gene>
<dbReference type="InterPro" id="IPR002557">
    <property type="entry name" value="Chitin-bd_dom"/>
</dbReference>
<dbReference type="InterPro" id="IPR036508">
    <property type="entry name" value="Chitin-bd_dom_sf"/>
</dbReference>
<feature type="domain" description="Chitin-binding type-2" evidence="1">
    <location>
        <begin position="78"/>
        <end position="134"/>
    </location>
</feature>
<dbReference type="Pfam" id="PF01607">
    <property type="entry name" value="CBM_14"/>
    <property type="match status" value="3"/>
</dbReference>